<proteinExistence type="predicted"/>
<dbReference type="AlphaFoldDB" id="A0A6P2KRX8"/>
<keyword evidence="2" id="KW-1185">Reference proteome</keyword>
<organism evidence="1 2">
    <name type="scientific">Burkholderia diffusa</name>
    <dbReference type="NCBI Taxonomy" id="488732"/>
    <lineage>
        <taxon>Bacteria</taxon>
        <taxon>Pseudomonadati</taxon>
        <taxon>Pseudomonadota</taxon>
        <taxon>Betaproteobacteria</taxon>
        <taxon>Burkholderiales</taxon>
        <taxon>Burkholderiaceae</taxon>
        <taxon>Burkholderia</taxon>
        <taxon>Burkholderia cepacia complex</taxon>
    </lineage>
</organism>
<sequence>MRGARVIDVAGLRSQLDSADALGTKEWMQWNRLDRYDPAVLPR</sequence>
<dbReference type="Proteomes" id="UP000494125">
    <property type="component" value="Unassembled WGS sequence"/>
</dbReference>
<gene>
    <name evidence="1" type="ORF">BDI24065_02727</name>
</gene>
<reference evidence="1 2" key="1">
    <citation type="submission" date="2019-09" db="EMBL/GenBank/DDBJ databases">
        <authorList>
            <person name="Depoorter E."/>
        </authorList>
    </citation>
    <scope>NUCLEOTIDE SEQUENCE [LARGE SCALE GENOMIC DNA]</scope>
    <source>
        <strain evidence="1">LMG 24065</strain>
    </source>
</reference>
<protein>
    <submittedName>
        <fullName evidence="1">GTP-binding protein</fullName>
    </submittedName>
</protein>
<accession>A0A6P2KRX8</accession>
<name>A0A6P2KRX8_9BURK</name>
<dbReference type="EMBL" id="CABVPN010000012">
    <property type="protein sequence ID" value="VWB58654.1"/>
    <property type="molecule type" value="Genomic_DNA"/>
</dbReference>
<evidence type="ECO:0000313" key="1">
    <source>
        <dbReference type="EMBL" id="VWB58654.1"/>
    </source>
</evidence>
<evidence type="ECO:0000313" key="2">
    <source>
        <dbReference type="Proteomes" id="UP000494125"/>
    </source>
</evidence>